<evidence type="ECO:0000259" key="11">
    <source>
        <dbReference type="PROSITE" id="PS50067"/>
    </source>
</evidence>
<dbReference type="GO" id="GO:0090307">
    <property type="term" value="P:mitotic spindle assembly"/>
    <property type="evidence" value="ECO:0007669"/>
    <property type="project" value="TreeGrafter"/>
</dbReference>
<dbReference type="GO" id="GO:0008574">
    <property type="term" value="F:plus-end-directed microtubule motor activity"/>
    <property type="evidence" value="ECO:0007669"/>
    <property type="project" value="TreeGrafter"/>
</dbReference>
<feature type="coiled-coil region" evidence="10">
    <location>
        <begin position="129"/>
        <end position="203"/>
    </location>
</feature>
<evidence type="ECO:0000313" key="13">
    <source>
        <dbReference type="Proteomes" id="UP001321473"/>
    </source>
</evidence>
<evidence type="ECO:0000256" key="5">
    <source>
        <dbReference type="ARBA" id="ARBA00022840"/>
    </source>
</evidence>
<keyword evidence="8" id="KW-0206">Cytoskeleton</keyword>
<keyword evidence="4" id="KW-0547">Nucleotide-binding</keyword>
<keyword evidence="5" id="KW-0067">ATP-binding</keyword>
<dbReference type="GO" id="GO:0007018">
    <property type="term" value="P:microtubule-based movement"/>
    <property type="evidence" value="ECO:0007669"/>
    <property type="project" value="InterPro"/>
</dbReference>
<keyword evidence="6 10" id="KW-0175">Coiled coil</keyword>
<keyword evidence="7" id="KW-0505">Motor protein</keyword>
<evidence type="ECO:0000256" key="4">
    <source>
        <dbReference type="ARBA" id="ARBA00022741"/>
    </source>
</evidence>
<accession>A0AAQ4DU96</accession>
<dbReference type="GO" id="GO:0008017">
    <property type="term" value="F:microtubule binding"/>
    <property type="evidence" value="ECO:0007669"/>
    <property type="project" value="InterPro"/>
</dbReference>
<evidence type="ECO:0000256" key="9">
    <source>
        <dbReference type="PROSITE-ProRule" id="PRU00283"/>
    </source>
</evidence>
<dbReference type="InterPro" id="IPR036961">
    <property type="entry name" value="Kinesin_motor_dom_sf"/>
</dbReference>
<dbReference type="Proteomes" id="UP001321473">
    <property type="component" value="Unassembled WGS sequence"/>
</dbReference>
<dbReference type="InterPro" id="IPR001752">
    <property type="entry name" value="Kinesin_motor_dom"/>
</dbReference>
<dbReference type="PANTHER" id="PTHR47970:SF29">
    <property type="entry name" value="KINESIN FAMILY MEMBER 20B"/>
    <property type="match status" value="1"/>
</dbReference>
<dbReference type="GO" id="GO:0005524">
    <property type="term" value="F:ATP binding"/>
    <property type="evidence" value="ECO:0007669"/>
    <property type="project" value="UniProtKB-KW"/>
</dbReference>
<dbReference type="GO" id="GO:0005876">
    <property type="term" value="C:spindle microtubule"/>
    <property type="evidence" value="ECO:0007669"/>
    <property type="project" value="TreeGrafter"/>
</dbReference>
<keyword evidence="13" id="KW-1185">Reference proteome</keyword>
<keyword evidence="2" id="KW-0963">Cytoplasm</keyword>
<keyword evidence="3" id="KW-0597">Phosphoprotein</keyword>
<feature type="non-terminal residue" evidence="12">
    <location>
        <position position="259"/>
    </location>
</feature>
<evidence type="ECO:0000256" key="10">
    <source>
        <dbReference type="SAM" id="Coils"/>
    </source>
</evidence>
<name>A0AAQ4DU96_AMBAM</name>
<sequence length="259" mass="28660">MLCDLAGSEKPSKSGADWSWRREAGRINTSLMVLIRCLDGLRRNKDAAKKVPLPFRESKLTKALQTDRGAAAEQEAEAQLAAAGVELQSLRCLREEMSSQLACEVQAPSDADDSAQQAHEELSTVSENLAEEVAHNSCLQQRIEQVERDAVEALQHASSELCEELEQLRRHIEEHELSLRNMLDDKDDALREAELSLHAVKEDLEREVAVRMAAEERCSKLAIELEDTTESACEAKPNVQSCIEKANANLSLSRGAGDK</sequence>
<feature type="domain" description="Kinesin motor" evidence="11">
    <location>
        <begin position="1"/>
        <end position="65"/>
    </location>
</feature>
<dbReference type="GO" id="GO:0005634">
    <property type="term" value="C:nucleus"/>
    <property type="evidence" value="ECO:0007669"/>
    <property type="project" value="TreeGrafter"/>
</dbReference>
<evidence type="ECO:0000256" key="2">
    <source>
        <dbReference type="ARBA" id="ARBA00022490"/>
    </source>
</evidence>
<reference evidence="12 13" key="1">
    <citation type="journal article" date="2023" name="Arcadia Sci">
        <title>De novo assembly of a long-read Amblyomma americanum tick genome.</title>
        <authorList>
            <person name="Chou S."/>
            <person name="Poskanzer K.E."/>
            <person name="Rollins M."/>
            <person name="Thuy-Boun P.S."/>
        </authorList>
    </citation>
    <scope>NUCLEOTIDE SEQUENCE [LARGE SCALE GENOMIC DNA]</scope>
    <source>
        <strain evidence="12">F_SG_1</strain>
        <tissue evidence="12">Salivary glands</tissue>
    </source>
</reference>
<comment type="caution">
    <text evidence="9">Lacks conserved residue(s) required for the propagation of feature annotation.</text>
</comment>
<dbReference type="InterPro" id="IPR047149">
    <property type="entry name" value="KIF11-like"/>
</dbReference>
<evidence type="ECO:0000256" key="7">
    <source>
        <dbReference type="ARBA" id="ARBA00023175"/>
    </source>
</evidence>
<dbReference type="EMBL" id="JARKHS020026764">
    <property type="protein sequence ID" value="KAK8766036.1"/>
    <property type="molecule type" value="Genomic_DNA"/>
</dbReference>
<dbReference type="GO" id="GO:0072686">
    <property type="term" value="C:mitotic spindle"/>
    <property type="evidence" value="ECO:0007669"/>
    <property type="project" value="TreeGrafter"/>
</dbReference>
<comment type="caution">
    <text evidence="12">The sequence shown here is derived from an EMBL/GenBank/DDBJ whole genome shotgun (WGS) entry which is preliminary data.</text>
</comment>
<evidence type="ECO:0000256" key="8">
    <source>
        <dbReference type="ARBA" id="ARBA00023212"/>
    </source>
</evidence>
<dbReference type="SUPFAM" id="SSF52540">
    <property type="entry name" value="P-loop containing nucleoside triphosphate hydrolases"/>
    <property type="match status" value="1"/>
</dbReference>
<evidence type="ECO:0000313" key="12">
    <source>
        <dbReference type="EMBL" id="KAK8766036.1"/>
    </source>
</evidence>
<dbReference type="GO" id="GO:0051231">
    <property type="term" value="P:spindle elongation"/>
    <property type="evidence" value="ECO:0007669"/>
    <property type="project" value="TreeGrafter"/>
</dbReference>
<dbReference type="Pfam" id="PF00225">
    <property type="entry name" value="Kinesin"/>
    <property type="match status" value="1"/>
</dbReference>
<dbReference type="PANTHER" id="PTHR47970">
    <property type="entry name" value="KINESIN-LIKE PROTEIN KIF11"/>
    <property type="match status" value="1"/>
</dbReference>
<dbReference type="InterPro" id="IPR027417">
    <property type="entry name" value="P-loop_NTPase"/>
</dbReference>
<protein>
    <recommendedName>
        <fullName evidence="11">Kinesin motor domain-containing protein</fullName>
    </recommendedName>
</protein>
<evidence type="ECO:0000256" key="1">
    <source>
        <dbReference type="ARBA" id="ARBA00004186"/>
    </source>
</evidence>
<proteinExistence type="inferred from homology"/>
<gene>
    <name evidence="12" type="ORF">V5799_007183</name>
</gene>
<dbReference type="Gene3D" id="3.40.850.10">
    <property type="entry name" value="Kinesin motor domain"/>
    <property type="match status" value="1"/>
</dbReference>
<organism evidence="12 13">
    <name type="scientific">Amblyomma americanum</name>
    <name type="common">Lone star tick</name>
    <dbReference type="NCBI Taxonomy" id="6943"/>
    <lineage>
        <taxon>Eukaryota</taxon>
        <taxon>Metazoa</taxon>
        <taxon>Ecdysozoa</taxon>
        <taxon>Arthropoda</taxon>
        <taxon>Chelicerata</taxon>
        <taxon>Arachnida</taxon>
        <taxon>Acari</taxon>
        <taxon>Parasitiformes</taxon>
        <taxon>Ixodida</taxon>
        <taxon>Ixodoidea</taxon>
        <taxon>Ixodidae</taxon>
        <taxon>Amblyomminae</taxon>
        <taxon>Amblyomma</taxon>
    </lineage>
</organism>
<dbReference type="PROSITE" id="PS50067">
    <property type="entry name" value="KINESIN_MOTOR_2"/>
    <property type="match status" value="1"/>
</dbReference>
<comment type="subcellular location">
    <subcellularLocation>
        <location evidence="1">Cytoplasm</location>
        <location evidence="1">Cytoskeleton</location>
        <location evidence="1">Spindle</location>
    </subcellularLocation>
</comment>
<comment type="similarity">
    <text evidence="9">Belongs to the TRAFAC class myosin-kinesin ATPase superfamily. Kinesin family.</text>
</comment>
<dbReference type="AlphaFoldDB" id="A0AAQ4DU96"/>
<evidence type="ECO:0000256" key="6">
    <source>
        <dbReference type="ARBA" id="ARBA00023054"/>
    </source>
</evidence>
<evidence type="ECO:0000256" key="3">
    <source>
        <dbReference type="ARBA" id="ARBA00022553"/>
    </source>
</evidence>